<keyword evidence="2" id="KW-0378">Hydrolase</keyword>
<dbReference type="GO" id="GO:0008233">
    <property type="term" value="F:peptidase activity"/>
    <property type="evidence" value="ECO:0007669"/>
    <property type="project" value="UniProtKB-KW"/>
</dbReference>
<dbReference type="Pfam" id="PF13975">
    <property type="entry name" value="gag-asp_proteas"/>
    <property type="match status" value="1"/>
</dbReference>
<dbReference type="GO" id="GO:0006508">
    <property type="term" value="P:proteolysis"/>
    <property type="evidence" value="ECO:0007669"/>
    <property type="project" value="UniProtKB-KW"/>
</dbReference>
<feature type="chain" id="PRO_5045456960" evidence="1">
    <location>
        <begin position="23"/>
        <end position="217"/>
    </location>
</feature>
<accession>A0ABW0NBZ6</accession>
<dbReference type="Proteomes" id="UP001596037">
    <property type="component" value="Unassembled WGS sequence"/>
</dbReference>
<dbReference type="InterPro" id="IPR011969">
    <property type="entry name" value="Clan_AA_Asp_peptidase_C"/>
</dbReference>
<reference evidence="3" key="1">
    <citation type="journal article" date="2019" name="Int. J. Syst. Evol. Microbiol.">
        <title>The Global Catalogue of Microorganisms (GCM) 10K type strain sequencing project: providing services to taxonomists for standard genome sequencing and annotation.</title>
        <authorList>
            <consortium name="The Broad Institute Genomics Platform"/>
            <consortium name="The Broad Institute Genome Sequencing Center for Infectious Disease"/>
            <person name="Wu L."/>
            <person name="Ma J."/>
        </authorList>
    </citation>
    <scope>NUCLEOTIDE SEQUENCE [LARGE SCALE GENOMIC DNA]</scope>
    <source>
        <strain evidence="3">CCUG 57401</strain>
    </source>
</reference>
<dbReference type="CDD" id="cd05483">
    <property type="entry name" value="retropepsin_like_bacteria"/>
    <property type="match status" value="1"/>
</dbReference>
<feature type="signal peptide" evidence="1">
    <location>
        <begin position="1"/>
        <end position="22"/>
    </location>
</feature>
<dbReference type="SUPFAM" id="SSF50630">
    <property type="entry name" value="Acid proteases"/>
    <property type="match status" value="1"/>
</dbReference>
<sequence>MRLIRALLLGLAVLALAAGASAQSVSLQGMLGNRALLVVDGGQPHGVAPGDSWQGVKVLSTSGDSALVDIKGKQHTLRIGDSQVSIGGTGSAPRGSKIVLSAGSGGHFLTAGTINGRAVQFMVDTGASLIGMGVSEAERFGVDYKNGQPVRMQTANGLVPGWRVKLASVRVGDVEIYDVDAVVGTQSMGPYVLLGNSFLSRFQMRRDNEQMVLERRF</sequence>
<keyword evidence="3" id="KW-1185">Reference proteome</keyword>
<keyword evidence="2" id="KW-0645">Protease</keyword>
<evidence type="ECO:0000313" key="3">
    <source>
        <dbReference type="Proteomes" id="UP001596037"/>
    </source>
</evidence>
<proteinExistence type="predicted"/>
<dbReference type="EMBL" id="JBHSMF010000006">
    <property type="protein sequence ID" value="MFC5498185.1"/>
    <property type="molecule type" value="Genomic_DNA"/>
</dbReference>
<evidence type="ECO:0000313" key="2">
    <source>
        <dbReference type="EMBL" id="MFC5498185.1"/>
    </source>
</evidence>
<organism evidence="2 3">
    <name type="scientific">Caenimonas terrae</name>
    <dbReference type="NCBI Taxonomy" id="696074"/>
    <lineage>
        <taxon>Bacteria</taxon>
        <taxon>Pseudomonadati</taxon>
        <taxon>Pseudomonadota</taxon>
        <taxon>Betaproteobacteria</taxon>
        <taxon>Burkholderiales</taxon>
        <taxon>Comamonadaceae</taxon>
        <taxon>Caenimonas</taxon>
    </lineage>
</organism>
<gene>
    <name evidence="2" type="ORF">ACFPOE_11630</name>
</gene>
<dbReference type="NCBIfam" id="TIGR02281">
    <property type="entry name" value="clan_AA_DTGA"/>
    <property type="match status" value="1"/>
</dbReference>
<dbReference type="Gene3D" id="2.40.70.10">
    <property type="entry name" value="Acid Proteases"/>
    <property type="match status" value="1"/>
</dbReference>
<name>A0ABW0NBZ6_9BURK</name>
<dbReference type="InterPro" id="IPR034122">
    <property type="entry name" value="Retropepsin-like_bacterial"/>
</dbReference>
<dbReference type="InterPro" id="IPR021109">
    <property type="entry name" value="Peptidase_aspartic_dom_sf"/>
</dbReference>
<keyword evidence="1" id="KW-0732">Signal</keyword>
<comment type="caution">
    <text evidence="2">The sequence shown here is derived from an EMBL/GenBank/DDBJ whole genome shotgun (WGS) entry which is preliminary data.</text>
</comment>
<dbReference type="RefSeq" id="WP_376850245.1">
    <property type="nucleotide sequence ID" value="NZ_JBHSMF010000006.1"/>
</dbReference>
<evidence type="ECO:0000256" key="1">
    <source>
        <dbReference type="SAM" id="SignalP"/>
    </source>
</evidence>
<protein>
    <submittedName>
        <fullName evidence="2">TIGR02281 family clan AA aspartic protease</fullName>
    </submittedName>
</protein>